<gene>
    <name evidence="1" type="ORF">PCOR1329_LOCUS44774</name>
</gene>
<sequence>MTGEHLQTLLDDEHCCDLLHHAATLLARAEIPGPAILEEHRRLLARIPHVGDLQFSWLLLSLCANPRANFFLRALAPEDTAAFAAAHDDNLANALADSLELPQEAMLRERCPELTNQICAALSELDRGPLPAAPGCLQQASTAKEHLSAHGFAAPNGHDLAQSARPPPTHEREHGEWAHGWQFWAARVLENTARQQLLNASTPPDRALLRAGVLKKRSAPFEKAAARICREAGGRVAEKQLLRDLNVDGVDPRDGRKIEVIANGLPLWGGAQLAIDATLVSPVRTDGTAQPRAADEDGVQLAVARGRKEATYPELIGSRRCRLVVLGLEVGGRWSEEALTFVRLLARTRARNAPQRLRASARAAYLHRWTGLAAVAAQRAFAATLLELPPHTLAVDGDEPHLADLLADARYTETPAPSRLPPCF</sequence>
<reference evidence="1" key="1">
    <citation type="submission" date="2023-10" db="EMBL/GenBank/DDBJ databases">
        <authorList>
            <person name="Chen Y."/>
            <person name="Shah S."/>
            <person name="Dougan E. K."/>
            <person name="Thang M."/>
            <person name="Chan C."/>
        </authorList>
    </citation>
    <scope>NUCLEOTIDE SEQUENCE [LARGE SCALE GENOMIC DNA]</scope>
</reference>
<comment type="caution">
    <text evidence="1">The sequence shown here is derived from an EMBL/GenBank/DDBJ whole genome shotgun (WGS) entry which is preliminary data.</text>
</comment>
<evidence type="ECO:0000313" key="2">
    <source>
        <dbReference type="Proteomes" id="UP001189429"/>
    </source>
</evidence>
<accession>A0ABN9U3J4</accession>
<dbReference type="Proteomes" id="UP001189429">
    <property type="component" value="Unassembled WGS sequence"/>
</dbReference>
<organism evidence="1 2">
    <name type="scientific">Prorocentrum cordatum</name>
    <dbReference type="NCBI Taxonomy" id="2364126"/>
    <lineage>
        <taxon>Eukaryota</taxon>
        <taxon>Sar</taxon>
        <taxon>Alveolata</taxon>
        <taxon>Dinophyceae</taxon>
        <taxon>Prorocentrales</taxon>
        <taxon>Prorocentraceae</taxon>
        <taxon>Prorocentrum</taxon>
    </lineage>
</organism>
<keyword evidence="2" id="KW-1185">Reference proteome</keyword>
<dbReference type="EMBL" id="CAUYUJ010015382">
    <property type="protein sequence ID" value="CAK0853213.1"/>
    <property type="molecule type" value="Genomic_DNA"/>
</dbReference>
<name>A0ABN9U3J4_9DINO</name>
<evidence type="ECO:0000313" key="1">
    <source>
        <dbReference type="EMBL" id="CAK0853213.1"/>
    </source>
</evidence>
<protein>
    <submittedName>
        <fullName evidence="1">Uncharacterized protein</fullName>
    </submittedName>
</protein>
<proteinExistence type="predicted"/>